<dbReference type="Proteomes" id="UP000018211">
    <property type="component" value="Unassembled WGS sequence"/>
</dbReference>
<dbReference type="AlphaFoldDB" id="A0AAV2VL46"/>
<organism evidence="1 2">
    <name type="scientific">Vibrio nigripulchritudo SOn1</name>
    <dbReference type="NCBI Taxonomy" id="1238450"/>
    <lineage>
        <taxon>Bacteria</taxon>
        <taxon>Pseudomonadati</taxon>
        <taxon>Pseudomonadota</taxon>
        <taxon>Gammaproteobacteria</taxon>
        <taxon>Vibrionales</taxon>
        <taxon>Vibrionaceae</taxon>
        <taxon>Vibrio</taxon>
    </lineage>
</organism>
<dbReference type="RefSeq" id="WP_022610903.1">
    <property type="nucleotide sequence ID" value="NZ_LK391965.1"/>
</dbReference>
<evidence type="ECO:0000313" key="1">
    <source>
        <dbReference type="EMBL" id="CCO45434.1"/>
    </source>
</evidence>
<reference evidence="1 2" key="1">
    <citation type="journal article" date="2013" name="ISME J.">
        <title>Comparative genomics of pathogenic lineages of Vibrio nigripulchritudo identifies virulence-associated traits.</title>
        <authorList>
            <person name="Goudenege D."/>
            <person name="Labreuche Y."/>
            <person name="Krin E."/>
            <person name="Ansquer D."/>
            <person name="Mangenot S."/>
            <person name="Calteau A."/>
            <person name="Medigue C."/>
            <person name="Mazel D."/>
            <person name="Polz M.F."/>
            <person name="Le Roux F."/>
        </authorList>
    </citation>
    <scope>NUCLEOTIDE SEQUENCE [LARGE SCALE GENOMIC DNA]</scope>
    <source>
        <strain evidence="1 2">SOn1</strain>
    </source>
</reference>
<evidence type="ECO:0000313" key="2">
    <source>
        <dbReference type="Proteomes" id="UP000018211"/>
    </source>
</evidence>
<gene>
    <name evidence="1" type="ORF">VIBNISOn1_1480008</name>
</gene>
<protein>
    <submittedName>
        <fullName evidence="1">Uncharacterized protein</fullName>
    </submittedName>
</protein>
<name>A0AAV2VL46_9VIBR</name>
<sequence>MKSWQKMENGTHHLVVSDTFQITLYPHESYAIASGIDGKIGLIDASLEEQKTQVQRVVVSVLLDICEKVCPDNKRYGRE</sequence>
<dbReference type="EMBL" id="CAOF01000055">
    <property type="protein sequence ID" value="CCO45434.1"/>
    <property type="molecule type" value="Genomic_DNA"/>
</dbReference>
<accession>A0AAV2VL46</accession>
<comment type="caution">
    <text evidence="1">The sequence shown here is derived from an EMBL/GenBank/DDBJ whole genome shotgun (WGS) entry which is preliminary data.</text>
</comment>
<proteinExistence type="predicted"/>